<accession>A0ABQ6C9N5</accession>
<dbReference type="Proteomes" id="UP001156903">
    <property type="component" value="Unassembled WGS sequence"/>
</dbReference>
<keyword evidence="2" id="KW-1185">Reference proteome</keyword>
<gene>
    <name evidence="1" type="ORF">GCM10007935_29260</name>
</gene>
<evidence type="ECO:0008006" key="3">
    <source>
        <dbReference type="Google" id="ProtNLM"/>
    </source>
</evidence>
<organism evidence="1 2">
    <name type="scientific">Hydrogenophaga electricum</name>
    <dbReference type="NCBI Taxonomy" id="1230953"/>
    <lineage>
        <taxon>Bacteria</taxon>
        <taxon>Pseudomonadati</taxon>
        <taxon>Pseudomonadota</taxon>
        <taxon>Betaproteobacteria</taxon>
        <taxon>Burkholderiales</taxon>
        <taxon>Comamonadaceae</taxon>
        <taxon>Hydrogenophaga</taxon>
    </lineage>
</organism>
<evidence type="ECO:0000313" key="2">
    <source>
        <dbReference type="Proteomes" id="UP001156903"/>
    </source>
</evidence>
<dbReference type="EMBL" id="BSPB01000026">
    <property type="protein sequence ID" value="GLS15490.1"/>
    <property type="molecule type" value="Genomic_DNA"/>
</dbReference>
<dbReference type="RefSeq" id="WP_234265533.1">
    <property type="nucleotide sequence ID" value="NZ_BSPB01000026.1"/>
</dbReference>
<comment type="caution">
    <text evidence="1">The sequence shown here is derived from an EMBL/GenBank/DDBJ whole genome shotgun (WGS) entry which is preliminary data.</text>
</comment>
<reference evidence="2" key="1">
    <citation type="journal article" date="2019" name="Int. J. Syst. Evol. Microbiol.">
        <title>The Global Catalogue of Microorganisms (GCM) 10K type strain sequencing project: providing services to taxonomists for standard genome sequencing and annotation.</title>
        <authorList>
            <consortium name="The Broad Institute Genomics Platform"/>
            <consortium name="The Broad Institute Genome Sequencing Center for Infectious Disease"/>
            <person name="Wu L."/>
            <person name="Ma J."/>
        </authorList>
    </citation>
    <scope>NUCLEOTIDE SEQUENCE [LARGE SCALE GENOMIC DNA]</scope>
    <source>
        <strain evidence="2">NBRC 109341</strain>
    </source>
</reference>
<evidence type="ECO:0000313" key="1">
    <source>
        <dbReference type="EMBL" id="GLS15490.1"/>
    </source>
</evidence>
<protein>
    <recommendedName>
        <fullName evidence="3">DUF2946 domain-containing protein</fullName>
    </recommendedName>
</protein>
<sequence length="119" mass="12191">MQSLRAATTLARLVLAWFVLTLGVAVASPIIQPHSVEMVCSAAGNMKLVVVDSNGEAVVSPHSSLDCPACLVVTPPTPAIAWDFEPVQPLSQALHPFTAAHIAALTGAPLPPRGPPAAA</sequence>
<name>A0ABQ6C9N5_9BURK</name>
<proteinExistence type="predicted"/>